<reference evidence="1 2" key="1">
    <citation type="submission" date="2015-12" db="EMBL/GenBank/DDBJ databases">
        <authorList>
            <person name="Shamseldin A."/>
            <person name="Moawad H."/>
            <person name="Abd El-Rahim W.M."/>
            <person name="Sadowsky M.J."/>
        </authorList>
    </citation>
    <scope>NUCLEOTIDE SEQUENCE [LARGE SCALE GENOMIC DNA]</scope>
    <source>
        <strain evidence="1 2">JC234</strain>
    </source>
</reference>
<comment type="caution">
    <text evidence="1">The sequence shown here is derived from an EMBL/GenBank/DDBJ whole genome shotgun (WGS) entry which is preliminary data.</text>
</comment>
<organism evidence="1 2">
    <name type="scientific">Hoeflea olei</name>
    <dbReference type="NCBI Taxonomy" id="1480615"/>
    <lineage>
        <taxon>Bacteria</taxon>
        <taxon>Pseudomonadati</taxon>
        <taxon>Pseudomonadota</taxon>
        <taxon>Alphaproteobacteria</taxon>
        <taxon>Hyphomicrobiales</taxon>
        <taxon>Rhizobiaceae</taxon>
        <taxon>Hoeflea</taxon>
    </lineage>
</organism>
<gene>
    <name evidence="1" type="ORF">AWJ14_07430</name>
</gene>
<sequence>MDKTPKILIVVDEPGMMVDMFLELEGRGFAVEPVKPSDCADRVSHHAVDVAIFDLHKFDTTAMAIVSRLHGREIPVITLGNSPPEGPDRGVGALLSLPKPVDYNRLADFLSDLIKRPRTHWSPAGTAIHGAGYHDRESSVG</sequence>
<dbReference type="AlphaFoldDB" id="A0A1C1YU79"/>
<accession>A0A1C1YU79</accession>
<dbReference type="Gene3D" id="3.40.50.2300">
    <property type="match status" value="1"/>
</dbReference>
<dbReference type="RefSeq" id="WP_066180154.1">
    <property type="nucleotide sequence ID" value="NZ_LQZT01000023.1"/>
</dbReference>
<dbReference type="Proteomes" id="UP000094795">
    <property type="component" value="Unassembled WGS sequence"/>
</dbReference>
<evidence type="ECO:0000313" key="1">
    <source>
        <dbReference type="EMBL" id="OCW56977.1"/>
    </source>
</evidence>
<dbReference type="OrthoDB" id="8115630at2"/>
<evidence type="ECO:0000313" key="2">
    <source>
        <dbReference type="Proteomes" id="UP000094795"/>
    </source>
</evidence>
<dbReference type="InterPro" id="IPR011006">
    <property type="entry name" value="CheY-like_superfamily"/>
</dbReference>
<dbReference type="EMBL" id="LQZT01000023">
    <property type="protein sequence ID" value="OCW56977.1"/>
    <property type="molecule type" value="Genomic_DNA"/>
</dbReference>
<dbReference type="STRING" id="1480615.AWJ14_07430"/>
<name>A0A1C1YU79_9HYPH</name>
<keyword evidence="2" id="KW-1185">Reference proteome</keyword>
<evidence type="ECO:0008006" key="3">
    <source>
        <dbReference type="Google" id="ProtNLM"/>
    </source>
</evidence>
<dbReference type="SUPFAM" id="SSF52172">
    <property type="entry name" value="CheY-like"/>
    <property type="match status" value="1"/>
</dbReference>
<proteinExistence type="predicted"/>
<protein>
    <recommendedName>
        <fullName evidence="3">Response regulatory domain-containing protein</fullName>
    </recommendedName>
</protein>